<dbReference type="Proteomes" id="UP000076555">
    <property type="component" value="Unassembled WGS sequence"/>
</dbReference>
<protein>
    <recommendedName>
        <fullName evidence="4">Cofactor assembly of complex C subunit B</fullName>
    </recommendedName>
</protein>
<gene>
    <name evidence="2" type="ORF">A2T98_01790</name>
</gene>
<evidence type="ECO:0000313" key="3">
    <source>
        <dbReference type="Proteomes" id="UP000076555"/>
    </source>
</evidence>
<sequence>MDTAIVPSTLLLTLLLLVGLFFFIRASTKDRTTKAQLVSEQDETALMSKVKEYFRSRAYQVAAIDREKNQVIFEGFVQPSWFLAVFLTLLASAGMLCLALVLWLLLPNFGMLFLGLVLLSPLSGLFYWKKAGRLEKVSFQIEEANQGELPSPSKITIIAHRDELMELQRVLQLKSAE</sequence>
<evidence type="ECO:0008006" key="4">
    <source>
        <dbReference type="Google" id="ProtNLM"/>
    </source>
</evidence>
<dbReference type="RefSeq" id="WP_063871310.1">
    <property type="nucleotide sequence ID" value="NZ_CAWMRI010000016.1"/>
</dbReference>
<dbReference type="OrthoDB" id="513241at2"/>
<feature type="transmembrane region" description="Helical" evidence="1">
    <location>
        <begin position="109"/>
        <end position="128"/>
    </location>
</feature>
<reference evidence="2 3" key="1">
    <citation type="submission" date="2016-04" db="EMBL/GenBank/DDBJ databases">
        <title>Draft Genome Assembly of the Bloom-forming Cyanobacterium Nodularia spumigena Strain CENA596 in Shrimp Production Ponds.</title>
        <authorList>
            <person name="Popin R.V."/>
            <person name="Rigonato J."/>
            <person name="Abreu V.A."/>
            <person name="Andreote A.P."/>
            <person name="Silveira S.B."/>
            <person name="Odebrecht C."/>
            <person name="Fiore M.F."/>
        </authorList>
    </citation>
    <scope>NUCLEOTIDE SEQUENCE [LARGE SCALE GENOMIC DNA]</scope>
    <source>
        <strain evidence="2 3">CENA596</strain>
    </source>
</reference>
<feature type="transmembrane region" description="Helical" evidence="1">
    <location>
        <begin position="6"/>
        <end position="24"/>
    </location>
</feature>
<dbReference type="PANTHER" id="PTHR35302">
    <property type="match status" value="1"/>
</dbReference>
<accession>A0A166KT26</accession>
<evidence type="ECO:0000256" key="1">
    <source>
        <dbReference type="SAM" id="Phobius"/>
    </source>
</evidence>
<dbReference type="InterPro" id="IPR021919">
    <property type="entry name" value="CCB1"/>
</dbReference>
<keyword evidence="1" id="KW-1133">Transmembrane helix</keyword>
<feature type="transmembrane region" description="Helical" evidence="1">
    <location>
        <begin position="81"/>
        <end position="103"/>
    </location>
</feature>
<dbReference type="Pfam" id="PF12046">
    <property type="entry name" value="CCB1"/>
    <property type="match status" value="1"/>
</dbReference>
<evidence type="ECO:0000313" key="2">
    <source>
        <dbReference type="EMBL" id="KZL51513.1"/>
    </source>
</evidence>
<keyword evidence="1" id="KW-0812">Transmembrane</keyword>
<dbReference type="AlphaFoldDB" id="A0A166KT26"/>
<comment type="caution">
    <text evidence="2">The sequence shown here is derived from an EMBL/GenBank/DDBJ whole genome shotgun (WGS) entry which is preliminary data.</text>
</comment>
<dbReference type="EMBL" id="LWAJ01000016">
    <property type="protein sequence ID" value="KZL51513.1"/>
    <property type="molecule type" value="Genomic_DNA"/>
</dbReference>
<name>A0A166KT26_NODSP</name>
<dbReference type="PANTHER" id="PTHR35302:SF1">
    <property type="entry name" value="PROTEIN COFACTOR ASSEMBLY OF COMPLEX C SUBUNIT B CCB1, CHLOROPLASTIC"/>
    <property type="match status" value="1"/>
</dbReference>
<organism evidence="2 3">
    <name type="scientific">Nodularia spumigena CENA596</name>
    <dbReference type="NCBI Taxonomy" id="1819295"/>
    <lineage>
        <taxon>Bacteria</taxon>
        <taxon>Bacillati</taxon>
        <taxon>Cyanobacteriota</taxon>
        <taxon>Cyanophyceae</taxon>
        <taxon>Nostocales</taxon>
        <taxon>Nodulariaceae</taxon>
        <taxon>Nodularia</taxon>
    </lineage>
</organism>
<proteinExistence type="predicted"/>
<keyword evidence="1" id="KW-0472">Membrane</keyword>